<dbReference type="RefSeq" id="WP_064303455.1">
    <property type="nucleotide sequence ID" value="NZ_LUCV01000026.1"/>
</dbReference>
<feature type="compositionally biased region" description="Low complexity" evidence="1">
    <location>
        <begin position="472"/>
        <end position="488"/>
    </location>
</feature>
<proteinExistence type="predicted"/>
<reference evidence="2 3" key="1">
    <citation type="submission" date="2016-03" db="EMBL/GenBank/DDBJ databases">
        <title>Draft Genome Assembly of Pseudomonas putida strain CBF10-2.</title>
        <authorList>
            <person name="Iyer R.S."/>
            <person name="Damania A."/>
        </authorList>
    </citation>
    <scope>NUCLEOTIDE SEQUENCE [LARGE SCALE GENOMIC DNA]</scope>
    <source>
        <strain evidence="2 3">CBF10-2</strain>
    </source>
</reference>
<name>A0A177SM78_PSEPU</name>
<accession>A0A177SM78</accession>
<dbReference type="PANTHER" id="PTHR30619:SF1">
    <property type="entry name" value="RECOMBINATION PROTEIN 2"/>
    <property type="match status" value="1"/>
</dbReference>
<feature type="region of interest" description="Disordered" evidence="1">
    <location>
        <begin position="456"/>
        <end position="505"/>
    </location>
</feature>
<sequence length="505" mass="54342">MSSHFRLYSLDVGQGMSTLFVVYDADGGVTALALFDLGSLGKRDVAGPSTLEFLKKMALLRESPNGRIDAVFISHKDGDHINMFFGSESGKDPLQGLLRLLPDMTIGLCRYGGRYSWYADTATVSKKSENLLTLIKARTANPDEDVKGFPVGASSVLTTGGVGKLWGGDDYLVFLVAANAPFNGEAVGTSEDKISDKPNGDQANSKSLVLVVGVEAGGQMTTAIIGGDATFPTFQYINCLVTGTGQNVYMTLLPHHGSRKTTFGLPSKTKPISEEARSVVATYAQLMSGKTVVASADTGSNYGHPSLETSQLFLRYADTSKTWWSDPLVGNDRHFTTAYIDYALDATNYNQIGMRTFLTTQNLYSTRYYDSSVVSSPMVAYAPFTAFGTPPYSDKFAFAPGMNWIYTLLPQSIGFLIDFRGVSSNRLPKDKSLEKLTPAQLLESFSFVHREGLPEAASPAQTVAPQPTARVQAQPAAPGKARAPAHAQRLAPRLGTPGSRSGGRR</sequence>
<feature type="compositionally biased region" description="Polar residues" evidence="1">
    <location>
        <begin position="459"/>
        <end position="471"/>
    </location>
</feature>
<dbReference type="Proteomes" id="UP000077752">
    <property type="component" value="Unassembled WGS sequence"/>
</dbReference>
<organism evidence="2 3">
    <name type="scientific">Pseudomonas putida</name>
    <name type="common">Arthrobacter siderocapsulatus</name>
    <dbReference type="NCBI Taxonomy" id="303"/>
    <lineage>
        <taxon>Bacteria</taxon>
        <taxon>Pseudomonadati</taxon>
        <taxon>Pseudomonadota</taxon>
        <taxon>Gammaproteobacteria</taxon>
        <taxon>Pseudomonadales</taxon>
        <taxon>Pseudomonadaceae</taxon>
        <taxon>Pseudomonas</taxon>
    </lineage>
</organism>
<evidence type="ECO:0008006" key="4">
    <source>
        <dbReference type="Google" id="ProtNLM"/>
    </source>
</evidence>
<evidence type="ECO:0000256" key="1">
    <source>
        <dbReference type="SAM" id="MobiDB-lite"/>
    </source>
</evidence>
<dbReference type="EMBL" id="LUCV01000026">
    <property type="protein sequence ID" value="OAI91302.1"/>
    <property type="molecule type" value="Genomic_DNA"/>
</dbReference>
<evidence type="ECO:0000313" key="2">
    <source>
        <dbReference type="EMBL" id="OAI91302.1"/>
    </source>
</evidence>
<dbReference type="SUPFAM" id="SSF56281">
    <property type="entry name" value="Metallo-hydrolase/oxidoreductase"/>
    <property type="match status" value="1"/>
</dbReference>
<dbReference type="InterPro" id="IPR052159">
    <property type="entry name" value="Competence_DNA_uptake"/>
</dbReference>
<protein>
    <recommendedName>
        <fullName evidence="4">Metallo-beta-lactamase domain-containing protein</fullName>
    </recommendedName>
</protein>
<gene>
    <name evidence="2" type="ORF">AYO28_21720</name>
</gene>
<dbReference type="Gene3D" id="3.60.15.10">
    <property type="entry name" value="Ribonuclease Z/Hydroxyacylglutathione hydrolase-like"/>
    <property type="match status" value="1"/>
</dbReference>
<comment type="caution">
    <text evidence="2">The sequence shown here is derived from an EMBL/GenBank/DDBJ whole genome shotgun (WGS) entry which is preliminary data.</text>
</comment>
<dbReference type="AlphaFoldDB" id="A0A177SM78"/>
<evidence type="ECO:0000313" key="3">
    <source>
        <dbReference type="Proteomes" id="UP000077752"/>
    </source>
</evidence>
<dbReference type="PANTHER" id="PTHR30619">
    <property type="entry name" value="DNA INTERNALIZATION/COMPETENCE PROTEIN COMEC/REC2"/>
    <property type="match status" value="1"/>
</dbReference>
<dbReference type="InterPro" id="IPR036866">
    <property type="entry name" value="RibonucZ/Hydroxyglut_hydro"/>
</dbReference>